<organism evidence="3 4">
    <name type="scientific">Lottia gigantea</name>
    <name type="common">Giant owl limpet</name>
    <dbReference type="NCBI Taxonomy" id="225164"/>
    <lineage>
        <taxon>Eukaryota</taxon>
        <taxon>Metazoa</taxon>
        <taxon>Spiralia</taxon>
        <taxon>Lophotrochozoa</taxon>
        <taxon>Mollusca</taxon>
        <taxon>Gastropoda</taxon>
        <taxon>Patellogastropoda</taxon>
        <taxon>Lottioidea</taxon>
        <taxon>Lottiidae</taxon>
        <taxon>Lottia</taxon>
    </lineage>
</organism>
<dbReference type="OMA" id="NICHPAR"/>
<reference evidence="3 4" key="1">
    <citation type="journal article" date="2013" name="Nature">
        <title>Insights into bilaterian evolution from three spiralian genomes.</title>
        <authorList>
            <person name="Simakov O."/>
            <person name="Marletaz F."/>
            <person name="Cho S.J."/>
            <person name="Edsinger-Gonzales E."/>
            <person name="Havlak P."/>
            <person name="Hellsten U."/>
            <person name="Kuo D.H."/>
            <person name="Larsson T."/>
            <person name="Lv J."/>
            <person name="Arendt D."/>
            <person name="Savage R."/>
            <person name="Osoegawa K."/>
            <person name="de Jong P."/>
            <person name="Grimwood J."/>
            <person name="Chapman J.A."/>
            <person name="Shapiro H."/>
            <person name="Aerts A."/>
            <person name="Otillar R.P."/>
            <person name="Terry A.Y."/>
            <person name="Boore J.L."/>
            <person name="Grigoriev I.V."/>
            <person name="Lindberg D.R."/>
            <person name="Seaver E.C."/>
            <person name="Weisblat D.A."/>
            <person name="Putnam N.H."/>
            <person name="Rokhsar D.S."/>
        </authorList>
    </citation>
    <scope>NUCLEOTIDE SEQUENCE [LARGE SCALE GENOMIC DNA]</scope>
</reference>
<evidence type="ECO:0000313" key="3">
    <source>
        <dbReference type="EMBL" id="ESO93519.1"/>
    </source>
</evidence>
<dbReference type="Proteomes" id="UP000030746">
    <property type="component" value="Unassembled WGS sequence"/>
</dbReference>
<dbReference type="EMBL" id="KB201891">
    <property type="protein sequence ID" value="ESO93519.1"/>
    <property type="molecule type" value="Genomic_DNA"/>
</dbReference>
<dbReference type="RefSeq" id="XP_009055720.1">
    <property type="nucleotide sequence ID" value="XM_009057472.1"/>
</dbReference>
<evidence type="ECO:0000259" key="2">
    <source>
        <dbReference type="PROSITE" id="PS50017"/>
    </source>
</evidence>
<dbReference type="GO" id="GO:0007165">
    <property type="term" value="P:signal transduction"/>
    <property type="evidence" value="ECO:0007669"/>
    <property type="project" value="InterPro"/>
</dbReference>
<protein>
    <recommendedName>
        <fullName evidence="2">Death domain-containing protein</fullName>
    </recommendedName>
</protein>
<dbReference type="InterPro" id="IPR000488">
    <property type="entry name" value="Death_dom"/>
</dbReference>
<feature type="domain" description="Death" evidence="2">
    <location>
        <begin position="433"/>
        <end position="527"/>
    </location>
</feature>
<evidence type="ECO:0000256" key="1">
    <source>
        <dbReference type="SAM" id="Coils"/>
    </source>
</evidence>
<dbReference type="OrthoDB" id="6074551at2759"/>
<dbReference type="CTD" id="20238740"/>
<feature type="coiled-coil region" evidence="1">
    <location>
        <begin position="253"/>
        <end position="294"/>
    </location>
</feature>
<proteinExistence type="predicted"/>
<dbReference type="AlphaFoldDB" id="V4BWV4"/>
<dbReference type="PROSITE" id="PS50017">
    <property type="entry name" value="DEATH_DOMAIN"/>
    <property type="match status" value="1"/>
</dbReference>
<keyword evidence="4" id="KW-1185">Reference proteome</keyword>
<dbReference type="HOGENOM" id="CLU_502740_0_0_1"/>
<dbReference type="InterPro" id="IPR011029">
    <property type="entry name" value="DEATH-like_dom_sf"/>
</dbReference>
<accession>V4BWV4</accession>
<keyword evidence="1" id="KW-0175">Coiled coil</keyword>
<name>V4BWV4_LOTGI</name>
<dbReference type="STRING" id="225164.V4BWV4"/>
<gene>
    <name evidence="3" type="ORF">LOTGIDRAFT_161621</name>
</gene>
<dbReference type="CDD" id="cd01670">
    <property type="entry name" value="Death"/>
    <property type="match status" value="1"/>
</dbReference>
<dbReference type="KEGG" id="lgi:LOTGIDRAFT_161621"/>
<dbReference type="GeneID" id="20238740"/>
<evidence type="ECO:0000313" key="4">
    <source>
        <dbReference type="Proteomes" id="UP000030746"/>
    </source>
</evidence>
<dbReference type="Gene3D" id="1.10.533.10">
    <property type="entry name" value="Death Domain, Fas"/>
    <property type="match status" value="1"/>
</dbReference>
<sequence length="533" mass="63461">MPPYSRDAEHKYILKITQKISSNIKDFKQDFIQGVRIDYPSCVKCLDRVLEDWEKDKGELKTWRDYLDLVTYKQVDRKVKTSAEFKDLYFICDRTSHFEGLISDRLNPELMRCMYDHLYRYCVSFELETKGLEIESVQIYETDLTLYRKNIDSKFDAIADAINQIENLGSPFHDLVTNGRDQETQIEDVCDMLLDICQTAKSWIKQDKGYSEEIWQEMQTYQSNRLNLKDEESKLFKKTAGIIKKIEHTEKLKKQAIKKYETNKRERKKLQSRIEVVEDKLVRLHINIERKREAFYKTQEHRALENPLTPRMQITYDERLDSLQRDVYSMDGQIDPTEKHLQKLKLDLKNTRDTTYEHKVDAATRDNEIHDLRKELPPIDIELQAIKDEIKSNEAKLAVMQKIRSHIAIADTLRKLHNDEEIEDKKQPETDNLNEALQTVSEMVGIEWKKIYPKLPFIPPRDSWKKTRDIEILDITAMRCDQTHQEQALKAFEKWLTFNRHGNLQQLIRTLRKVRKVELASELEEKYMVEDVY</sequence>